<dbReference type="SMART" id="SM00709">
    <property type="entry name" value="Zpr1"/>
    <property type="match status" value="2"/>
</dbReference>
<evidence type="ECO:0000256" key="5">
    <source>
        <dbReference type="ARBA" id="ARBA00022833"/>
    </source>
</evidence>
<dbReference type="Pfam" id="PF22794">
    <property type="entry name" value="jr-ZPR1"/>
    <property type="match status" value="2"/>
</dbReference>
<dbReference type="FunFam" id="2.20.25.420:FF:000003">
    <property type="entry name" value="zinc finger protein ZPR1"/>
    <property type="match status" value="1"/>
</dbReference>
<dbReference type="PANTHER" id="PTHR10876">
    <property type="entry name" value="ZINC FINGER PROTEIN ZPR1"/>
    <property type="match status" value="1"/>
</dbReference>
<dbReference type="EMBL" id="BLKM01010615">
    <property type="protein sequence ID" value="GFG30787.1"/>
    <property type="molecule type" value="Genomic_DNA"/>
</dbReference>
<dbReference type="InterPro" id="IPR040141">
    <property type="entry name" value="ZPR1"/>
</dbReference>
<keyword evidence="9" id="KW-1185">Reference proteome</keyword>
<dbReference type="FunFam" id="2.60.120.1040:FF:000003">
    <property type="entry name" value="Zinc finger protein zpr1"/>
    <property type="match status" value="1"/>
</dbReference>
<gene>
    <name evidence="8" type="ORF">Cfor_00175</name>
</gene>
<evidence type="ECO:0000259" key="7">
    <source>
        <dbReference type="SMART" id="SM00709"/>
    </source>
</evidence>
<name>A0A6L2PL09_COPFO</name>
<dbReference type="FunCoup" id="A0A6L2PL09">
    <property type="interactions" value="2197"/>
</dbReference>
<dbReference type="NCBIfam" id="TIGR00310">
    <property type="entry name" value="ZPR1_znf"/>
    <property type="match status" value="2"/>
</dbReference>
<dbReference type="Pfam" id="PF03367">
    <property type="entry name" value="Zn_ribbon_ZPR1"/>
    <property type="match status" value="2"/>
</dbReference>
<sequence length="466" mass="51620">MESKTGGGSLSVFRDLTADDPEPEITEIESLCMNCGKNVCEINVVCIFGITRLLLTKIPLYKEIVLMSFECEHCGCKNNEIQPGGKMEEKGVRITLTVQSEHDLNRQVVKSDYTSVKIVELDFEIPAQSQKGEVTTVEGVIERAIMGLQQEQPLRSIQDPATAAQIDEFLTKLQNTKSVKSPFTMVFEDISGNTFIENPHAPVKDLGMEVVRFVRSIEQDHILGIYSSSEVGIEPEIVKSDSALLRKVEEGDFKLEDLHGEVLQFRTQCPHCRAECQTNMKVTNIPHFKEVIIMATNCDVCGHRSSEVKSGGGIEPKGIRIEVKVRSREDFSRDVLKSETCSLEIPELDLTVGPYALGGRFTTVEGILVAMKEQVTSEGSVFVDSGDDEVKNRVAEFVAELDVVLEGNKEITLVLDDPAGNSYVQSLTHPIPDAGLMITDYERAHAHNEELGLSDMKTENYDSDDS</sequence>
<dbReference type="InterPro" id="IPR056180">
    <property type="entry name" value="ZPR1_jr_dom"/>
</dbReference>
<dbReference type="InParanoid" id="A0A6L2PL09"/>
<evidence type="ECO:0000256" key="4">
    <source>
        <dbReference type="ARBA" id="ARBA00022771"/>
    </source>
</evidence>
<evidence type="ECO:0000313" key="8">
    <source>
        <dbReference type="EMBL" id="GFG30787.1"/>
    </source>
</evidence>
<accession>A0A6L2PL09</accession>
<dbReference type="Gene3D" id="2.60.120.1040">
    <property type="entry name" value="ZPR1, A/B domain"/>
    <property type="match status" value="2"/>
</dbReference>
<comment type="caution">
    <text evidence="8">The sequence shown here is derived from an EMBL/GenBank/DDBJ whole genome shotgun (WGS) entry which is preliminary data.</text>
</comment>
<evidence type="ECO:0000256" key="1">
    <source>
        <dbReference type="ARBA" id="ARBA00008354"/>
    </source>
</evidence>
<keyword evidence="4" id="KW-0863">Zinc-finger</keyword>
<feature type="domain" description="Zinc finger ZPR1-type" evidence="7">
    <location>
        <begin position="267"/>
        <end position="426"/>
    </location>
</feature>
<comment type="similarity">
    <text evidence="1">Belongs to the ZPR1 family.</text>
</comment>
<dbReference type="GO" id="GO:0048731">
    <property type="term" value="P:system development"/>
    <property type="evidence" value="ECO:0007669"/>
    <property type="project" value="UniProtKB-ARBA"/>
</dbReference>
<evidence type="ECO:0000256" key="2">
    <source>
        <dbReference type="ARBA" id="ARBA00022723"/>
    </source>
</evidence>
<reference evidence="9" key="1">
    <citation type="submission" date="2020-01" db="EMBL/GenBank/DDBJ databases">
        <title>Draft genome sequence of the Termite Coptotermes fromosanus.</title>
        <authorList>
            <person name="Itakura S."/>
            <person name="Yosikawa Y."/>
            <person name="Umezawa K."/>
        </authorList>
    </citation>
    <scope>NUCLEOTIDE SEQUENCE [LARGE SCALE GENOMIC DNA]</scope>
</reference>
<proteinExistence type="inferred from homology"/>
<keyword evidence="5" id="KW-0862">Zinc</keyword>
<dbReference type="GO" id="GO:0008270">
    <property type="term" value="F:zinc ion binding"/>
    <property type="evidence" value="ECO:0007669"/>
    <property type="project" value="UniProtKB-KW"/>
</dbReference>
<dbReference type="InterPro" id="IPR042451">
    <property type="entry name" value="ZPR1_A/B_dom"/>
</dbReference>
<dbReference type="OrthoDB" id="308464at2759"/>
<dbReference type="FunFam" id="2.60.120.1040:FF:000001">
    <property type="entry name" value="Zinc finger protein ZPR1"/>
    <property type="match status" value="1"/>
</dbReference>
<evidence type="ECO:0000256" key="6">
    <source>
        <dbReference type="ARBA" id="ARBA00074960"/>
    </source>
</evidence>
<evidence type="ECO:0000313" key="9">
    <source>
        <dbReference type="Proteomes" id="UP000502823"/>
    </source>
</evidence>
<dbReference type="GO" id="GO:0005634">
    <property type="term" value="C:nucleus"/>
    <property type="evidence" value="ECO:0007669"/>
    <property type="project" value="TreeGrafter"/>
</dbReference>
<keyword evidence="3" id="KW-0677">Repeat</keyword>
<keyword evidence="2" id="KW-0479">Metal-binding</keyword>
<organism evidence="8 9">
    <name type="scientific">Coptotermes formosanus</name>
    <name type="common">Formosan subterranean termite</name>
    <dbReference type="NCBI Taxonomy" id="36987"/>
    <lineage>
        <taxon>Eukaryota</taxon>
        <taxon>Metazoa</taxon>
        <taxon>Ecdysozoa</taxon>
        <taxon>Arthropoda</taxon>
        <taxon>Hexapoda</taxon>
        <taxon>Insecta</taxon>
        <taxon>Pterygota</taxon>
        <taxon>Neoptera</taxon>
        <taxon>Polyneoptera</taxon>
        <taxon>Dictyoptera</taxon>
        <taxon>Blattodea</taxon>
        <taxon>Blattoidea</taxon>
        <taxon>Termitoidae</taxon>
        <taxon>Rhinotermitidae</taxon>
        <taxon>Coptotermes</taxon>
    </lineage>
</organism>
<dbReference type="Gene3D" id="2.20.25.420">
    <property type="entry name" value="ZPR1, zinc finger domain"/>
    <property type="match status" value="2"/>
</dbReference>
<dbReference type="InterPro" id="IPR042452">
    <property type="entry name" value="ZPR1_Znf1/2"/>
</dbReference>
<protein>
    <recommendedName>
        <fullName evidence="6">Zinc finger protein ZPR1</fullName>
    </recommendedName>
</protein>
<dbReference type="PANTHER" id="PTHR10876:SF0">
    <property type="entry name" value="ZINC FINGER PROTEIN ZPR1"/>
    <property type="match status" value="1"/>
</dbReference>
<dbReference type="FunFam" id="2.20.25.420:FF:000001">
    <property type="entry name" value="Zinc finger protein ZPR1"/>
    <property type="match status" value="1"/>
</dbReference>
<dbReference type="Proteomes" id="UP000502823">
    <property type="component" value="Unassembled WGS sequence"/>
</dbReference>
<dbReference type="InterPro" id="IPR004457">
    <property type="entry name" value="Znf_ZPR1"/>
</dbReference>
<evidence type="ECO:0000256" key="3">
    <source>
        <dbReference type="ARBA" id="ARBA00022737"/>
    </source>
</evidence>
<feature type="domain" description="Zinc finger ZPR1-type" evidence="7">
    <location>
        <begin position="30"/>
        <end position="198"/>
    </location>
</feature>
<dbReference type="AlphaFoldDB" id="A0A6L2PL09"/>